<feature type="domain" description="BHLH" evidence="6">
    <location>
        <begin position="121"/>
        <end position="170"/>
    </location>
</feature>
<dbReference type="InterPro" id="IPR036638">
    <property type="entry name" value="HLH_DNA-bd_sf"/>
</dbReference>
<dbReference type="GO" id="GO:0003700">
    <property type="term" value="F:DNA-binding transcription factor activity"/>
    <property type="evidence" value="ECO:0007669"/>
    <property type="project" value="InterPro"/>
</dbReference>
<dbReference type="PANTHER" id="PTHR45914">
    <property type="entry name" value="TRANSCRIPTION FACTOR HEC3-RELATED"/>
    <property type="match status" value="1"/>
</dbReference>
<name>A0A5N6L175_9ROSI</name>
<dbReference type="SMART" id="SM00353">
    <property type="entry name" value="HLH"/>
    <property type="match status" value="1"/>
</dbReference>
<dbReference type="SUPFAM" id="SSF47459">
    <property type="entry name" value="HLH, helix-loop-helix DNA-binding domain"/>
    <property type="match status" value="1"/>
</dbReference>
<reference evidence="7 8" key="1">
    <citation type="submission" date="2019-06" db="EMBL/GenBank/DDBJ databases">
        <title>A chromosomal-level reference genome of Carpinus fangiana (Coryloideae, Betulaceae).</title>
        <authorList>
            <person name="Yang X."/>
            <person name="Wang Z."/>
            <person name="Zhang L."/>
            <person name="Hao G."/>
            <person name="Liu J."/>
            <person name="Yang Y."/>
        </authorList>
    </citation>
    <scope>NUCLEOTIDE SEQUENCE [LARGE SCALE GENOMIC DNA]</scope>
    <source>
        <strain evidence="7">Cfa_2016G</strain>
        <tissue evidence="7">Leaf</tissue>
    </source>
</reference>
<dbReference type="GO" id="GO:0005634">
    <property type="term" value="C:nucleus"/>
    <property type="evidence" value="ECO:0007669"/>
    <property type="project" value="UniProtKB-SubCell"/>
</dbReference>
<sequence length="248" mass="28153">MALSTYSNMGALESLSSEMREAELLSYSNNFDLPLNTFLHPLYEEYPEDDTHHLLLPCLPSQYCDPLMISSLSEILTPQDLDPYSYPKRQKCHGNECFFDGFLPDFFSPMPQQTQMISSERSVSSQSIAARERRRKITEKTQELGRLIPGGNRMNTAEMLQAASKYVKFLQAQAGILQLMASFQEINGASPREEMQVILTSPSVQEKLYLEDKCLVPKELAKMLSKHCDIKSNPSISNDLNQLLRSEN</sequence>
<dbReference type="InterPro" id="IPR045239">
    <property type="entry name" value="bHLH95_bHLH"/>
</dbReference>
<evidence type="ECO:0000259" key="6">
    <source>
        <dbReference type="PROSITE" id="PS50888"/>
    </source>
</evidence>
<dbReference type="Proteomes" id="UP000327013">
    <property type="component" value="Unassembled WGS sequence"/>
</dbReference>
<keyword evidence="2" id="KW-0805">Transcription regulation</keyword>
<evidence type="ECO:0000256" key="4">
    <source>
        <dbReference type="ARBA" id="ARBA00023163"/>
    </source>
</evidence>
<dbReference type="AlphaFoldDB" id="A0A5N6L175"/>
<keyword evidence="3" id="KW-0238">DNA-binding</keyword>
<organism evidence="7 8">
    <name type="scientific">Carpinus fangiana</name>
    <dbReference type="NCBI Taxonomy" id="176857"/>
    <lineage>
        <taxon>Eukaryota</taxon>
        <taxon>Viridiplantae</taxon>
        <taxon>Streptophyta</taxon>
        <taxon>Embryophyta</taxon>
        <taxon>Tracheophyta</taxon>
        <taxon>Spermatophyta</taxon>
        <taxon>Magnoliopsida</taxon>
        <taxon>eudicotyledons</taxon>
        <taxon>Gunneridae</taxon>
        <taxon>Pentapetalae</taxon>
        <taxon>rosids</taxon>
        <taxon>fabids</taxon>
        <taxon>Fagales</taxon>
        <taxon>Betulaceae</taxon>
        <taxon>Carpinus</taxon>
    </lineage>
</organism>
<dbReference type="GO" id="GO:0003677">
    <property type="term" value="F:DNA binding"/>
    <property type="evidence" value="ECO:0007669"/>
    <property type="project" value="UniProtKB-KW"/>
</dbReference>
<dbReference type="CDD" id="cd11393">
    <property type="entry name" value="bHLH_AtbHLH_like"/>
    <property type="match status" value="1"/>
</dbReference>
<keyword evidence="4" id="KW-0804">Transcription</keyword>
<evidence type="ECO:0000256" key="1">
    <source>
        <dbReference type="ARBA" id="ARBA00004123"/>
    </source>
</evidence>
<evidence type="ECO:0000256" key="2">
    <source>
        <dbReference type="ARBA" id="ARBA00023015"/>
    </source>
</evidence>
<evidence type="ECO:0000313" key="7">
    <source>
        <dbReference type="EMBL" id="KAB8486527.1"/>
    </source>
</evidence>
<keyword evidence="5" id="KW-0539">Nucleus</keyword>
<evidence type="ECO:0000256" key="3">
    <source>
        <dbReference type="ARBA" id="ARBA00023125"/>
    </source>
</evidence>
<dbReference type="OrthoDB" id="1921534at2759"/>
<protein>
    <recommendedName>
        <fullName evidence="6">BHLH domain-containing protein</fullName>
    </recommendedName>
</protein>
<dbReference type="PANTHER" id="PTHR45914:SF24">
    <property type="entry name" value="BHLH DOMAIN-CONTAINING PROTEIN"/>
    <property type="match status" value="1"/>
</dbReference>
<gene>
    <name evidence="7" type="ORF">FH972_025365</name>
</gene>
<proteinExistence type="predicted"/>
<dbReference type="Gene3D" id="4.10.280.10">
    <property type="entry name" value="Helix-loop-helix DNA-binding domain"/>
    <property type="match status" value="1"/>
</dbReference>
<evidence type="ECO:0000256" key="5">
    <source>
        <dbReference type="ARBA" id="ARBA00023242"/>
    </source>
</evidence>
<dbReference type="PROSITE" id="PS50888">
    <property type="entry name" value="BHLH"/>
    <property type="match status" value="1"/>
</dbReference>
<evidence type="ECO:0000313" key="8">
    <source>
        <dbReference type="Proteomes" id="UP000327013"/>
    </source>
</evidence>
<keyword evidence="8" id="KW-1185">Reference proteome</keyword>
<dbReference type="InterPro" id="IPR011598">
    <property type="entry name" value="bHLH_dom"/>
</dbReference>
<dbReference type="GO" id="GO:0046983">
    <property type="term" value="F:protein dimerization activity"/>
    <property type="evidence" value="ECO:0007669"/>
    <property type="project" value="InterPro"/>
</dbReference>
<accession>A0A5N6L175</accession>
<comment type="caution">
    <text evidence="7">The sequence shown here is derived from an EMBL/GenBank/DDBJ whole genome shotgun (WGS) entry which is preliminary data.</text>
</comment>
<comment type="subcellular location">
    <subcellularLocation>
        <location evidence="1">Nucleus</location>
    </subcellularLocation>
</comment>
<dbReference type="InterPro" id="IPR045843">
    <property type="entry name" value="IND-like"/>
</dbReference>
<dbReference type="EMBL" id="VIBQ01000047">
    <property type="protein sequence ID" value="KAB8486527.1"/>
    <property type="molecule type" value="Genomic_DNA"/>
</dbReference>
<dbReference type="Pfam" id="PF00010">
    <property type="entry name" value="HLH"/>
    <property type="match status" value="1"/>
</dbReference>